<dbReference type="EMBL" id="CP003984">
    <property type="protein sequence ID" value="AII87209.1"/>
    <property type="molecule type" value="Genomic_DNA"/>
</dbReference>
<evidence type="ECO:0008006" key="3">
    <source>
        <dbReference type="Google" id="ProtNLM"/>
    </source>
</evidence>
<dbReference type="Pfam" id="PF02620">
    <property type="entry name" value="YceD"/>
    <property type="match status" value="1"/>
</dbReference>
<dbReference type="AlphaFoldDB" id="A0AAN0RJ99"/>
<proteinExistence type="predicted"/>
<accession>A0AAN0RJ99</accession>
<gene>
    <name evidence="1" type="ORF">RCA23_c16730</name>
</gene>
<organism evidence="1 2">
    <name type="scientific">Planktomarina temperata RCA23</name>
    <dbReference type="NCBI Taxonomy" id="666509"/>
    <lineage>
        <taxon>Bacteria</taxon>
        <taxon>Pseudomonadati</taxon>
        <taxon>Pseudomonadota</taxon>
        <taxon>Alphaproteobacteria</taxon>
        <taxon>Rhodobacterales</taxon>
        <taxon>Paracoccaceae</taxon>
        <taxon>Planktomarina</taxon>
    </lineage>
</organism>
<protein>
    <recommendedName>
        <fullName evidence="3">DUF177 domain-containing protein</fullName>
    </recommendedName>
</protein>
<dbReference type="InterPro" id="IPR003772">
    <property type="entry name" value="YceD"/>
</dbReference>
<name>A0AAN0RJ99_9RHOB</name>
<dbReference type="Proteomes" id="UP000028680">
    <property type="component" value="Chromosome"/>
</dbReference>
<keyword evidence="2" id="KW-1185">Reference proteome</keyword>
<evidence type="ECO:0000313" key="2">
    <source>
        <dbReference type="Proteomes" id="UP000028680"/>
    </source>
</evidence>
<sequence length="165" mass="17920">MQNRGVNFDLTLSEAEISEIVEQLDLLSLRKIKFSGVILPIGKGDWGLSGELGATVEQACSLTLAPVRSRIDTPVVRNFRKSPITLSHSGPEHEIPEDDSEEQLEDVIDLARVFSEALSLALPDYPRAEGAELKTAEFAPPGVTPLTDEAARPFSVLAGLKDKLQ</sequence>
<dbReference type="KEGG" id="ptp:RCA23_c16730"/>
<reference evidence="1 2" key="1">
    <citation type="journal article" date="2014" name="ISME J.">
        <title>Adaptation of an abundant Roseobacter RCA organism to pelagic systems revealed by genomic and transcriptomic analyses.</title>
        <authorList>
            <person name="Voget S."/>
            <person name="Wemheuer B."/>
            <person name="Brinkhoff T."/>
            <person name="Vollmers J."/>
            <person name="Dietrich S."/>
            <person name="Giebel H.A."/>
            <person name="Beardsley C."/>
            <person name="Sardemann C."/>
            <person name="Bakenhus I."/>
            <person name="Billerbeck S."/>
            <person name="Daniel R."/>
            <person name="Simon M."/>
        </authorList>
    </citation>
    <scope>NUCLEOTIDE SEQUENCE [LARGE SCALE GENOMIC DNA]</scope>
    <source>
        <strain evidence="1 2">RCA23</strain>
    </source>
</reference>
<evidence type="ECO:0000313" key="1">
    <source>
        <dbReference type="EMBL" id="AII87209.1"/>
    </source>
</evidence>